<gene>
    <name evidence="14" type="ORF">D4A47_02860</name>
</gene>
<evidence type="ECO:0000256" key="9">
    <source>
        <dbReference type="ARBA" id="ARBA00048792"/>
    </source>
</evidence>
<dbReference type="PROSITE" id="PS51379">
    <property type="entry name" value="4FE4S_FER_2"/>
    <property type="match status" value="1"/>
</dbReference>
<keyword evidence="3" id="KW-0560">Oxidoreductase</keyword>
<evidence type="ECO:0000256" key="4">
    <source>
        <dbReference type="ARBA" id="ARBA00023004"/>
    </source>
</evidence>
<evidence type="ECO:0000256" key="8">
    <source>
        <dbReference type="ARBA" id="ARBA00047685"/>
    </source>
</evidence>
<comment type="catalytic activity">
    <reaction evidence="8">
        <text>5,6-dihydrothymine + NAD(+) = thymine + NADH + H(+)</text>
        <dbReference type="Rhea" id="RHEA:28791"/>
        <dbReference type="ChEBI" id="CHEBI:15378"/>
        <dbReference type="ChEBI" id="CHEBI:17821"/>
        <dbReference type="ChEBI" id="CHEBI:27468"/>
        <dbReference type="ChEBI" id="CHEBI:57540"/>
        <dbReference type="ChEBI" id="CHEBI:57945"/>
        <dbReference type="EC" id="1.3.1.1"/>
    </reaction>
</comment>
<comment type="subunit">
    <text evidence="11">Heterotetramer of 2 PreA and 2 PreT subunits.</text>
</comment>
<dbReference type="Gene3D" id="3.20.20.70">
    <property type="entry name" value="Aldolase class I"/>
    <property type="match status" value="1"/>
</dbReference>
<dbReference type="InterPro" id="IPR013785">
    <property type="entry name" value="Aldolase_TIM"/>
</dbReference>
<dbReference type="PANTHER" id="PTHR43073">
    <property type="entry name" value="DIHYDROPYRIMIDINE DEHYDROGENASE [NADP(+)]"/>
    <property type="match status" value="1"/>
</dbReference>
<protein>
    <recommendedName>
        <fullName evidence="12">dihydrouracil dehydrogenase (NAD(+))</fullName>
        <ecNumber evidence="12">1.3.1.1</ecNumber>
    </recommendedName>
    <alternativeName>
        <fullName evidence="7">Dihydrothymine dehydrogenase</fullName>
    </alternativeName>
    <alternativeName>
        <fullName evidence="6">Dihydrouracil dehydrogenase</fullName>
    </alternativeName>
</protein>
<dbReference type="EC" id="1.3.1.1" evidence="12"/>
<organism evidence="14 15">
    <name type="scientific">Anaerotruncus massiliensis</name>
    <name type="common">ex Liu et al. 2021</name>
    <dbReference type="NCBI Taxonomy" id="2321404"/>
    <lineage>
        <taxon>Bacteria</taxon>
        <taxon>Bacillati</taxon>
        <taxon>Bacillota</taxon>
        <taxon>Clostridia</taxon>
        <taxon>Eubacteriales</taxon>
        <taxon>Oscillospiraceae</taxon>
        <taxon>Anaerotruncus</taxon>
    </lineage>
</organism>
<evidence type="ECO:0000256" key="3">
    <source>
        <dbReference type="ARBA" id="ARBA00023002"/>
    </source>
</evidence>
<dbReference type="GO" id="GO:0002058">
    <property type="term" value="F:uracil binding"/>
    <property type="evidence" value="ECO:0007669"/>
    <property type="project" value="TreeGrafter"/>
</dbReference>
<reference evidence="14 15" key="1">
    <citation type="submission" date="2018-10" db="EMBL/GenBank/DDBJ databases">
        <title>Anaerotruncus faecis sp. nov., isolated from human feces.</title>
        <authorList>
            <person name="Wang Y.-J."/>
        </authorList>
    </citation>
    <scope>NUCLEOTIDE SEQUENCE [LARGE SCALE GENOMIC DNA]</scope>
    <source>
        <strain evidence="14 15">22A2-44</strain>
    </source>
</reference>
<dbReference type="Gene3D" id="3.30.70.20">
    <property type="match status" value="1"/>
</dbReference>
<evidence type="ECO:0000256" key="2">
    <source>
        <dbReference type="ARBA" id="ARBA00022723"/>
    </source>
</evidence>
<dbReference type="GO" id="GO:0051536">
    <property type="term" value="F:iron-sulfur cluster binding"/>
    <property type="evidence" value="ECO:0007669"/>
    <property type="project" value="UniProtKB-KW"/>
</dbReference>
<evidence type="ECO:0000256" key="11">
    <source>
        <dbReference type="ARBA" id="ARBA00049714"/>
    </source>
</evidence>
<keyword evidence="15" id="KW-1185">Reference proteome</keyword>
<keyword evidence="2" id="KW-0479">Metal-binding</keyword>
<evidence type="ECO:0000256" key="10">
    <source>
        <dbReference type="ARBA" id="ARBA00049578"/>
    </source>
</evidence>
<dbReference type="AlphaFoldDB" id="A0A498CQA2"/>
<evidence type="ECO:0000256" key="1">
    <source>
        <dbReference type="ARBA" id="ARBA00010804"/>
    </source>
</evidence>
<proteinExistence type="inferred from homology"/>
<dbReference type="Pfam" id="PF01180">
    <property type="entry name" value="DHO_dh"/>
    <property type="match status" value="1"/>
</dbReference>
<keyword evidence="4" id="KW-0408">Iron</keyword>
<dbReference type="GO" id="GO:0046872">
    <property type="term" value="F:metal ion binding"/>
    <property type="evidence" value="ECO:0007669"/>
    <property type="project" value="UniProtKB-KW"/>
</dbReference>
<comment type="function">
    <text evidence="10">Involved in pyrimidine base degradation. Catalyzes physiologically the reduction of uracil to 5,6-dihydrouracil (DHU) by using NADH as a specific cosubstrate. It also catalyzes the reverse reaction and the reduction of thymine to 5,6-dihydrothymine (DHT).</text>
</comment>
<dbReference type="InterPro" id="IPR005720">
    <property type="entry name" value="Dihydroorotate_DH_cat"/>
</dbReference>
<dbReference type="PROSITE" id="PS00198">
    <property type="entry name" value="4FE4S_FER_1"/>
    <property type="match status" value="1"/>
</dbReference>
<dbReference type="InterPro" id="IPR017900">
    <property type="entry name" value="4Fe4S_Fe_S_CS"/>
</dbReference>
<dbReference type="SUPFAM" id="SSF51395">
    <property type="entry name" value="FMN-linked oxidoreductases"/>
    <property type="match status" value="1"/>
</dbReference>
<evidence type="ECO:0000256" key="5">
    <source>
        <dbReference type="ARBA" id="ARBA00023014"/>
    </source>
</evidence>
<dbReference type="GO" id="GO:0006212">
    <property type="term" value="P:uracil catabolic process"/>
    <property type="evidence" value="ECO:0007669"/>
    <property type="project" value="TreeGrafter"/>
</dbReference>
<dbReference type="EMBL" id="RCHT01000002">
    <property type="protein sequence ID" value="RLL13845.1"/>
    <property type="molecule type" value="Genomic_DNA"/>
</dbReference>
<evidence type="ECO:0000259" key="13">
    <source>
        <dbReference type="PROSITE" id="PS51379"/>
    </source>
</evidence>
<dbReference type="PANTHER" id="PTHR43073:SF2">
    <property type="entry name" value="DIHYDROPYRIMIDINE DEHYDROGENASE [NADP(+)]"/>
    <property type="match status" value="1"/>
</dbReference>
<dbReference type="GO" id="GO:0006210">
    <property type="term" value="P:thymine catabolic process"/>
    <property type="evidence" value="ECO:0007669"/>
    <property type="project" value="TreeGrafter"/>
</dbReference>
<comment type="caution">
    <text evidence="14">The sequence shown here is derived from an EMBL/GenBank/DDBJ whole genome shotgun (WGS) entry which is preliminary data.</text>
</comment>
<dbReference type="GO" id="GO:0004159">
    <property type="term" value="F:dihydropyrimidine dehydrogenase (NAD+) activity"/>
    <property type="evidence" value="ECO:0007669"/>
    <property type="project" value="UniProtKB-EC"/>
</dbReference>
<evidence type="ECO:0000256" key="12">
    <source>
        <dbReference type="ARBA" id="ARBA00049728"/>
    </source>
</evidence>
<comment type="catalytic activity">
    <reaction evidence="9">
        <text>5,6-dihydrouracil + NAD(+) = uracil + NADH + H(+)</text>
        <dbReference type="Rhea" id="RHEA:20189"/>
        <dbReference type="ChEBI" id="CHEBI:15378"/>
        <dbReference type="ChEBI" id="CHEBI:15901"/>
        <dbReference type="ChEBI" id="CHEBI:17568"/>
        <dbReference type="ChEBI" id="CHEBI:57540"/>
        <dbReference type="ChEBI" id="CHEBI:57945"/>
        <dbReference type="EC" id="1.3.1.1"/>
    </reaction>
</comment>
<evidence type="ECO:0000256" key="6">
    <source>
        <dbReference type="ARBA" id="ARBA00030119"/>
    </source>
</evidence>
<dbReference type="Pfam" id="PF00037">
    <property type="entry name" value="Fer4"/>
    <property type="match status" value="1"/>
</dbReference>
<feature type="domain" description="4Fe-4S ferredoxin-type" evidence="13">
    <location>
        <begin position="345"/>
        <end position="373"/>
    </location>
</feature>
<dbReference type="GO" id="GO:0005737">
    <property type="term" value="C:cytoplasm"/>
    <property type="evidence" value="ECO:0007669"/>
    <property type="project" value="InterPro"/>
</dbReference>
<evidence type="ECO:0000256" key="7">
    <source>
        <dbReference type="ARBA" id="ARBA00032722"/>
    </source>
</evidence>
<name>A0A498CQA2_9FIRM</name>
<sequence>MCTAVDFMGLPLKNPVIVAAGPWSRDAASIQKSIDAGAAAVVTETITLEKSQLLRPRIYRQEGRLLNTTLYSTLSFEQLERELSQVRKGDSFLICNIRGGTPSELAYTATAVERFGADALELCCFTPIGTKMENLAIHPDEIYEMIRQVTQKVSVPVMVRLPHHAASSREFVQAVERAGAKAVSAIETLSGLIGVDVERGRSRTPTIGGYSGPHIRPVSLAATAMLSQLADCQIASMGGVEDALSALEFLMLGASVVQLGSAVLLGGYGRITRTVEDLEAWMRAHRYGSVEELRGIALDSLSPFEEILTRRLHASLDSSCGQSCGEGGCPCVTACLDGAVVREGDRVRVVRERCSGCGLCVSLCPGGHFSLRK</sequence>
<dbReference type="Proteomes" id="UP000276301">
    <property type="component" value="Unassembled WGS sequence"/>
</dbReference>
<comment type="similarity">
    <text evidence="1">Belongs to the dihydropyrimidine dehydrogenase family.</text>
</comment>
<dbReference type="SUPFAM" id="SSF54862">
    <property type="entry name" value="4Fe-4S ferredoxins"/>
    <property type="match status" value="1"/>
</dbReference>
<dbReference type="RefSeq" id="WP_121586064.1">
    <property type="nucleotide sequence ID" value="NZ_RCHT01000002.1"/>
</dbReference>
<keyword evidence="5" id="KW-0411">Iron-sulfur</keyword>
<accession>A0A498CQA2</accession>
<evidence type="ECO:0000313" key="14">
    <source>
        <dbReference type="EMBL" id="RLL13845.1"/>
    </source>
</evidence>
<evidence type="ECO:0000313" key="15">
    <source>
        <dbReference type="Proteomes" id="UP000276301"/>
    </source>
</evidence>
<dbReference type="GO" id="GO:0050661">
    <property type="term" value="F:NADP binding"/>
    <property type="evidence" value="ECO:0007669"/>
    <property type="project" value="TreeGrafter"/>
</dbReference>
<dbReference type="InterPro" id="IPR017896">
    <property type="entry name" value="4Fe4S_Fe-S-bd"/>
</dbReference>